<dbReference type="EC" id="1.14.19.21" evidence="14"/>
<dbReference type="InterPro" id="IPR017941">
    <property type="entry name" value="Rieske_2Fe-2S"/>
</dbReference>
<evidence type="ECO:0000256" key="2">
    <source>
        <dbReference type="ARBA" id="ARBA00004370"/>
    </source>
</evidence>
<evidence type="ECO:0000256" key="9">
    <source>
        <dbReference type="ARBA" id="ARBA00023004"/>
    </source>
</evidence>
<comment type="cofactor">
    <cofactor evidence="1">
        <name>Fe cation</name>
        <dbReference type="ChEBI" id="CHEBI:24875"/>
    </cofactor>
</comment>
<evidence type="ECO:0000256" key="16">
    <source>
        <dbReference type="ARBA" id="ARBA00049548"/>
    </source>
</evidence>
<evidence type="ECO:0000256" key="14">
    <source>
        <dbReference type="ARBA" id="ARBA00026095"/>
    </source>
</evidence>
<name>A0A2J7QK03_9NEOP</name>
<keyword evidence="11 17" id="KW-0472">Membrane</keyword>
<evidence type="ECO:0000259" key="18">
    <source>
        <dbReference type="PROSITE" id="PS51296"/>
    </source>
</evidence>
<gene>
    <name evidence="19" type="primary">daf-36</name>
    <name evidence="19" type="ORF">B7P43_G01804</name>
</gene>
<dbReference type="GO" id="GO:0016020">
    <property type="term" value="C:membrane"/>
    <property type="evidence" value="ECO:0007669"/>
    <property type="project" value="UniProtKB-SubCell"/>
</dbReference>
<dbReference type="GO" id="GO:0051537">
    <property type="term" value="F:2 iron, 2 sulfur cluster binding"/>
    <property type="evidence" value="ECO:0007669"/>
    <property type="project" value="UniProtKB-KW"/>
</dbReference>
<comment type="caution">
    <text evidence="19">The sequence shown here is derived from an EMBL/GenBank/DDBJ whole genome shotgun (WGS) entry which is preliminary data.</text>
</comment>
<evidence type="ECO:0000256" key="6">
    <source>
        <dbReference type="ARBA" id="ARBA00022723"/>
    </source>
</evidence>
<feature type="transmembrane region" description="Helical" evidence="17">
    <location>
        <begin position="33"/>
        <end position="54"/>
    </location>
</feature>
<evidence type="ECO:0000256" key="8">
    <source>
        <dbReference type="ARBA" id="ARBA00023002"/>
    </source>
</evidence>
<dbReference type="OrthoDB" id="426882at2759"/>
<dbReference type="GO" id="GO:0046872">
    <property type="term" value="F:metal ion binding"/>
    <property type="evidence" value="ECO:0007669"/>
    <property type="project" value="UniProtKB-KW"/>
</dbReference>
<comment type="catalytic activity">
    <reaction evidence="15">
        <text>cholesterol + NADH + O2 + H(+) = 7-dehydrocholesterol + NAD(+) + 2 H2O</text>
        <dbReference type="Rhea" id="RHEA:51644"/>
        <dbReference type="ChEBI" id="CHEBI:15377"/>
        <dbReference type="ChEBI" id="CHEBI:15378"/>
        <dbReference type="ChEBI" id="CHEBI:15379"/>
        <dbReference type="ChEBI" id="CHEBI:16113"/>
        <dbReference type="ChEBI" id="CHEBI:17759"/>
        <dbReference type="ChEBI" id="CHEBI:57540"/>
        <dbReference type="ChEBI" id="CHEBI:57945"/>
        <dbReference type="EC" id="1.14.19.21"/>
    </reaction>
    <physiologicalReaction direction="left-to-right" evidence="15">
        <dbReference type="Rhea" id="RHEA:51645"/>
    </physiologicalReaction>
</comment>
<dbReference type="InterPro" id="IPR036922">
    <property type="entry name" value="Rieske_2Fe-2S_sf"/>
</dbReference>
<evidence type="ECO:0000256" key="15">
    <source>
        <dbReference type="ARBA" id="ARBA00047853"/>
    </source>
</evidence>
<dbReference type="PANTHER" id="PTHR21266:SF32">
    <property type="entry name" value="CHOLESTEROL 7-DESATURASE NVD"/>
    <property type="match status" value="1"/>
</dbReference>
<keyword evidence="20" id="KW-1185">Reference proteome</keyword>
<dbReference type="SUPFAM" id="SSF50022">
    <property type="entry name" value="ISP domain"/>
    <property type="match status" value="1"/>
</dbReference>
<dbReference type="Gene3D" id="3.90.380.10">
    <property type="entry name" value="Naphthalene 1,2-dioxygenase Alpha Subunit, Chain A, domain 1"/>
    <property type="match status" value="1"/>
</dbReference>
<evidence type="ECO:0000256" key="1">
    <source>
        <dbReference type="ARBA" id="ARBA00001962"/>
    </source>
</evidence>
<dbReference type="GO" id="GO:0170056">
    <property type="term" value="F:cholesterol 7-desaturase [NAD(P)H] activity"/>
    <property type="evidence" value="ECO:0007669"/>
    <property type="project" value="UniProtKB-EC"/>
</dbReference>
<evidence type="ECO:0000256" key="3">
    <source>
        <dbReference type="ARBA" id="ARBA00004972"/>
    </source>
</evidence>
<keyword evidence="10" id="KW-0411">Iron-sulfur</keyword>
<accession>A0A2J7QK03</accession>
<evidence type="ECO:0000256" key="10">
    <source>
        <dbReference type="ARBA" id="ARBA00023014"/>
    </source>
</evidence>
<dbReference type="Pfam" id="PF19298">
    <property type="entry name" value="KshA_C"/>
    <property type="match status" value="1"/>
</dbReference>
<keyword evidence="7 17" id="KW-1133">Transmembrane helix</keyword>
<dbReference type="FunCoup" id="A0A2J7QK03">
    <property type="interactions" value="23"/>
</dbReference>
<evidence type="ECO:0000313" key="19">
    <source>
        <dbReference type="EMBL" id="PNF28906.1"/>
    </source>
</evidence>
<proteinExistence type="inferred from homology"/>
<evidence type="ECO:0000313" key="20">
    <source>
        <dbReference type="Proteomes" id="UP000235965"/>
    </source>
</evidence>
<dbReference type="InterPro" id="IPR045605">
    <property type="entry name" value="KshA-like_C"/>
</dbReference>
<dbReference type="AlphaFoldDB" id="A0A2J7QK03"/>
<dbReference type="GO" id="GO:0005737">
    <property type="term" value="C:cytoplasm"/>
    <property type="evidence" value="ECO:0007669"/>
    <property type="project" value="TreeGrafter"/>
</dbReference>
<organism evidence="19 20">
    <name type="scientific">Cryptotermes secundus</name>
    <dbReference type="NCBI Taxonomy" id="105785"/>
    <lineage>
        <taxon>Eukaryota</taxon>
        <taxon>Metazoa</taxon>
        <taxon>Ecdysozoa</taxon>
        <taxon>Arthropoda</taxon>
        <taxon>Hexapoda</taxon>
        <taxon>Insecta</taxon>
        <taxon>Pterygota</taxon>
        <taxon>Neoptera</taxon>
        <taxon>Polyneoptera</taxon>
        <taxon>Dictyoptera</taxon>
        <taxon>Blattodea</taxon>
        <taxon>Blattoidea</taxon>
        <taxon>Termitoidae</taxon>
        <taxon>Kalotermitidae</taxon>
        <taxon>Cryptotermitinae</taxon>
        <taxon>Cryptotermes</taxon>
    </lineage>
</organism>
<protein>
    <recommendedName>
        <fullName evidence="14">cholesterol 7-desaturase</fullName>
        <ecNumber evidence="14">1.14.19.21</ecNumber>
    </recommendedName>
</protein>
<keyword evidence="6" id="KW-0479">Metal-binding</keyword>
<feature type="domain" description="Rieske" evidence="18">
    <location>
        <begin position="112"/>
        <end position="215"/>
    </location>
</feature>
<dbReference type="Proteomes" id="UP000235965">
    <property type="component" value="Unassembled WGS sequence"/>
</dbReference>
<dbReference type="PROSITE" id="PS51296">
    <property type="entry name" value="RIESKE"/>
    <property type="match status" value="1"/>
</dbReference>
<comment type="pathway">
    <text evidence="3">Hormone biosynthesis.</text>
</comment>
<evidence type="ECO:0000256" key="4">
    <source>
        <dbReference type="ARBA" id="ARBA00022692"/>
    </source>
</evidence>
<evidence type="ECO:0000256" key="7">
    <source>
        <dbReference type="ARBA" id="ARBA00022989"/>
    </source>
</evidence>
<keyword evidence="4 17" id="KW-0812">Transmembrane</keyword>
<dbReference type="Pfam" id="PF00355">
    <property type="entry name" value="Rieske"/>
    <property type="match status" value="1"/>
</dbReference>
<evidence type="ECO:0000256" key="17">
    <source>
        <dbReference type="SAM" id="Phobius"/>
    </source>
</evidence>
<comment type="similarity">
    <text evidence="13">Belongs to the cholesterol 7-desaturase family.</text>
</comment>
<dbReference type="GO" id="GO:0008203">
    <property type="term" value="P:cholesterol metabolic process"/>
    <property type="evidence" value="ECO:0007669"/>
    <property type="project" value="InterPro"/>
</dbReference>
<comment type="pathway">
    <text evidence="12">Steroid hormone biosynthesis; dafachronic acid biosynthesis.</text>
</comment>
<dbReference type="UniPathway" id="UPA01020"/>
<comment type="catalytic activity">
    <reaction evidence="16">
        <text>cholesterol + NADPH + O2 + H(+) = 7-dehydrocholesterol + NADP(+) + 2 H2O</text>
        <dbReference type="Rhea" id="RHEA:45024"/>
        <dbReference type="ChEBI" id="CHEBI:15377"/>
        <dbReference type="ChEBI" id="CHEBI:15378"/>
        <dbReference type="ChEBI" id="CHEBI:15379"/>
        <dbReference type="ChEBI" id="CHEBI:16113"/>
        <dbReference type="ChEBI" id="CHEBI:17759"/>
        <dbReference type="ChEBI" id="CHEBI:57783"/>
        <dbReference type="ChEBI" id="CHEBI:58349"/>
        <dbReference type="EC" id="1.14.19.21"/>
    </reaction>
    <physiologicalReaction direction="left-to-right" evidence="16">
        <dbReference type="Rhea" id="RHEA:45025"/>
    </physiologicalReaction>
</comment>
<dbReference type="InterPro" id="IPR050584">
    <property type="entry name" value="Cholesterol_7-desaturase"/>
</dbReference>
<dbReference type="EMBL" id="NEVH01013547">
    <property type="protein sequence ID" value="PNF28906.1"/>
    <property type="molecule type" value="Genomic_DNA"/>
</dbReference>
<dbReference type="Gene3D" id="2.102.10.10">
    <property type="entry name" value="Rieske [2Fe-2S] iron-sulphur domain"/>
    <property type="match status" value="1"/>
</dbReference>
<dbReference type="STRING" id="105785.A0A2J7QK03"/>
<keyword evidence="9" id="KW-0408">Iron</keyword>
<evidence type="ECO:0000256" key="11">
    <source>
        <dbReference type="ARBA" id="ARBA00023136"/>
    </source>
</evidence>
<keyword evidence="8" id="KW-0560">Oxidoreductase</keyword>
<dbReference type="SUPFAM" id="SSF55961">
    <property type="entry name" value="Bet v1-like"/>
    <property type="match status" value="1"/>
</dbReference>
<dbReference type="PANTHER" id="PTHR21266">
    <property type="entry name" value="IRON-SULFUR DOMAIN CONTAINING PROTEIN"/>
    <property type="match status" value="1"/>
</dbReference>
<dbReference type="InParanoid" id="A0A2J7QK03"/>
<evidence type="ECO:0000256" key="5">
    <source>
        <dbReference type="ARBA" id="ARBA00022714"/>
    </source>
</evidence>
<keyword evidence="5" id="KW-0001">2Fe-2S</keyword>
<evidence type="ECO:0000256" key="13">
    <source>
        <dbReference type="ARBA" id="ARBA00025729"/>
    </source>
</evidence>
<reference evidence="19 20" key="1">
    <citation type="submission" date="2017-12" db="EMBL/GenBank/DDBJ databases">
        <title>Hemimetabolous genomes reveal molecular basis of termite eusociality.</title>
        <authorList>
            <person name="Harrison M.C."/>
            <person name="Jongepier E."/>
            <person name="Robertson H.M."/>
            <person name="Arning N."/>
            <person name="Bitard-Feildel T."/>
            <person name="Chao H."/>
            <person name="Childers C.P."/>
            <person name="Dinh H."/>
            <person name="Doddapaneni H."/>
            <person name="Dugan S."/>
            <person name="Gowin J."/>
            <person name="Greiner C."/>
            <person name="Han Y."/>
            <person name="Hu H."/>
            <person name="Hughes D.S.T."/>
            <person name="Huylmans A.-K."/>
            <person name="Kemena C."/>
            <person name="Kremer L.P.M."/>
            <person name="Lee S.L."/>
            <person name="Lopez-Ezquerra A."/>
            <person name="Mallet L."/>
            <person name="Monroy-Kuhn J.M."/>
            <person name="Moser A."/>
            <person name="Murali S.C."/>
            <person name="Muzny D.M."/>
            <person name="Otani S."/>
            <person name="Piulachs M.-D."/>
            <person name="Poelchau M."/>
            <person name="Qu J."/>
            <person name="Schaub F."/>
            <person name="Wada-Katsumata A."/>
            <person name="Worley K.C."/>
            <person name="Xie Q."/>
            <person name="Ylla G."/>
            <person name="Poulsen M."/>
            <person name="Gibbs R.A."/>
            <person name="Schal C."/>
            <person name="Richards S."/>
            <person name="Belles X."/>
            <person name="Korb J."/>
            <person name="Bornberg-Bauer E."/>
        </authorList>
    </citation>
    <scope>NUCLEOTIDE SEQUENCE [LARGE SCALE GENOMIC DNA]</scope>
    <source>
        <tissue evidence="19">Whole body</tissue>
    </source>
</reference>
<sequence length="444" mass="51250">MDMNSSWGIDHILDLDLLPCVADITNMLVTVHAFTWLQTLLVMTLLALISYCIFLPMNYVRDLSDVGYDHLLEDSGLGLARRKGRNKSELVREVRRLRKVGKLPPVYPNGWFSLLDSTDLAPGNVKHVAALGENFAVFRTLAGVVHILDAYCPHLGANMAVGGAVRGDCLECPFHLWRFKGEDGMCSAIPYSDKVPDFARVKKWPSCEENNIIFVWYHAEEEKPSWRLTSIPQIQTGQWRYGGRNEFIVNSHIQDIPENAADVAHLNGVHSPSLLAGSDLRYTRRLLYSFARHIWSAKWQPNPDVRHQSTMHMHHEFRLFNKIPIIVLDGHIKQIGPAYVELYLSTSFGTLTLLQTVTPVEPLLQRVVHRIYCHPFLSLFARFILYGESIMIERDIMIWNHKTYIEKPLLVKEDQSIRRHRHWFSQFYSENSPQFSFQQENTDW</sequence>
<comment type="subcellular location">
    <subcellularLocation>
        <location evidence="2">Membrane</location>
    </subcellularLocation>
</comment>
<evidence type="ECO:0000256" key="12">
    <source>
        <dbReference type="ARBA" id="ARBA00025712"/>
    </source>
</evidence>